<feature type="domain" description="Bacillus phage SPbeta YonK" evidence="1">
    <location>
        <begin position="30"/>
        <end position="85"/>
    </location>
</feature>
<dbReference type="EMBL" id="MK256394">
    <property type="protein sequence ID" value="QBA85112.1"/>
    <property type="molecule type" value="Genomic_DNA"/>
</dbReference>
<organism evidence="2">
    <name type="scientific">Bacillus phage phiKir1</name>
    <dbReference type="NCBI Taxonomy" id="2516331"/>
    <lineage>
        <taxon>Viruses</taxon>
    </lineage>
</organism>
<dbReference type="Pfam" id="PF09642">
    <property type="entry name" value="YonK"/>
    <property type="match status" value="1"/>
</dbReference>
<accession>A0A411EZX1</accession>
<evidence type="ECO:0000259" key="1">
    <source>
        <dbReference type="Pfam" id="PF09642"/>
    </source>
</evidence>
<sequence>MVGKRNRKGQGHTLLAYSSVINNKKEFLRMAKRTNSFQVKGELSLAEGVIYEVKKEEVLTIPFFDILKEFEGKTITFSIKEENEITGDEAPELDEE</sequence>
<reference evidence="2" key="1">
    <citation type="submission" date="2018-12" db="EMBL/GenBank/DDBJ databases">
        <authorList>
            <person name="Shadrin A.M."/>
        </authorList>
    </citation>
    <scope>NUCLEOTIDE SEQUENCE</scope>
</reference>
<dbReference type="InterPro" id="IPR037261">
    <property type="entry name" value="YonK_sf"/>
</dbReference>
<name>A0A411EZX1_9VIRU</name>
<dbReference type="Gene3D" id="6.20.120.10">
    <property type="match status" value="1"/>
</dbReference>
<evidence type="ECO:0000313" key="2">
    <source>
        <dbReference type="EMBL" id="QBA85112.1"/>
    </source>
</evidence>
<dbReference type="InterPro" id="IPR018600">
    <property type="entry name" value="Phage_SP-beta_YonK"/>
</dbReference>
<proteinExistence type="predicted"/>
<protein>
    <recommendedName>
        <fullName evidence="1">Bacillus phage SPbeta YonK domain-containing protein</fullName>
    </recommendedName>
</protein>
<dbReference type="SUPFAM" id="SSF160570">
    <property type="entry name" value="YonK-like"/>
    <property type="match status" value="1"/>
</dbReference>